<dbReference type="RefSeq" id="WP_088659450.1">
    <property type="nucleotide sequence ID" value="NZ_UHJL01000001.1"/>
</dbReference>
<evidence type="ECO:0000313" key="3">
    <source>
        <dbReference type="Proteomes" id="UP000255423"/>
    </source>
</evidence>
<sequence length="184" mass="21178">MARCVKIFLVALLLSCVQSFAGYFIEQPYEDAPASDSLSAFSFGGELQLVYYLSSVHPGILLSSEYRFHNHHSADLFMALLFSNDYFEVGSDWRFFFRGTREDDFVRLGFSMISFDRYGKNYFQPRATLGYGRDITFFKNTSFLCRIELDASYIMGKALLDKSDDLFSREAHFSAALNIGFYLF</sequence>
<protein>
    <recommendedName>
        <fullName evidence="4">Lipoprotein</fullName>
    </recommendedName>
</protein>
<keyword evidence="1" id="KW-0732">Signal</keyword>
<proteinExistence type="predicted"/>
<feature type="signal peptide" evidence="1">
    <location>
        <begin position="1"/>
        <end position="21"/>
    </location>
</feature>
<dbReference type="Proteomes" id="UP000255423">
    <property type="component" value="Unassembled WGS sequence"/>
</dbReference>
<accession>A0A380RU18</accession>
<name>A0A380RU18_FIBSU</name>
<evidence type="ECO:0008006" key="4">
    <source>
        <dbReference type="Google" id="ProtNLM"/>
    </source>
</evidence>
<organism evidence="2 3">
    <name type="scientific">Fibrobacter succinogenes</name>
    <name type="common">Bacteroides succinogenes</name>
    <dbReference type="NCBI Taxonomy" id="833"/>
    <lineage>
        <taxon>Bacteria</taxon>
        <taxon>Pseudomonadati</taxon>
        <taxon>Fibrobacterota</taxon>
        <taxon>Fibrobacteria</taxon>
        <taxon>Fibrobacterales</taxon>
        <taxon>Fibrobacteraceae</taxon>
        <taxon>Fibrobacter</taxon>
    </lineage>
</organism>
<feature type="chain" id="PRO_5016723059" description="Lipoprotein" evidence="1">
    <location>
        <begin position="22"/>
        <end position="184"/>
    </location>
</feature>
<dbReference type="AlphaFoldDB" id="A0A380RU18"/>
<dbReference type="EMBL" id="UHJL01000001">
    <property type="protein sequence ID" value="SUQ19038.1"/>
    <property type="molecule type" value="Genomic_DNA"/>
</dbReference>
<evidence type="ECO:0000313" key="2">
    <source>
        <dbReference type="EMBL" id="SUQ19038.1"/>
    </source>
</evidence>
<gene>
    <name evidence="2" type="ORF">SAMN05661053_0262</name>
</gene>
<evidence type="ECO:0000256" key="1">
    <source>
        <dbReference type="SAM" id="SignalP"/>
    </source>
</evidence>
<reference evidence="2 3" key="1">
    <citation type="submission" date="2017-08" db="EMBL/GenBank/DDBJ databases">
        <authorList>
            <person name="de Groot N.N."/>
        </authorList>
    </citation>
    <scope>NUCLEOTIDE SEQUENCE [LARGE SCALE GENOMIC DNA]</scope>
    <source>
        <strain evidence="2 3">HM2</strain>
    </source>
</reference>